<dbReference type="PANTHER" id="PTHR34351">
    <property type="entry name" value="SLR1927 PROTEIN-RELATED"/>
    <property type="match status" value="1"/>
</dbReference>
<keyword evidence="1" id="KW-1133">Transmembrane helix</keyword>
<organism evidence="3 4">
    <name type="scientific">Fibrobacter intestinalis</name>
    <dbReference type="NCBI Taxonomy" id="28122"/>
    <lineage>
        <taxon>Bacteria</taxon>
        <taxon>Pseudomonadati</taxon>
        <taxon>Fibrobacterota</taxon>
        <taxon>Fibrobacteria</taxon>
        <taxon>Fibrobacterales</taxon>
        <taxon>Fibrobacteraceae</taxon>
        <taxon>Fibrobacter</taxon>
    </lineage>
</organism>
<keyword evidence="4" id="KW-1185">Reference proteome</keyword>
<accession>A0A1M6XUY5</accession>
<dbReference type="RefSeq" id="WP_073305869.1">
    <property type="nucleotide sequence ID" value="NZ_FRAW01000035.1"/>
</dbReference>
<dbReference type="Proteomes" id="UP000184275">
    <property type="component" value="Unassembled WGS sequence"/>
</dbReference>
<name>A0A1M6XUY5_9BACT</name>
<dbReference type="AlphaFoldDB" id="A0A1M6XUY5"/>
<gene>
    <name evidence="3" type="ORF">SAMN05720469_1352</name>
</gene>
<keyword evidence="1" id="KW-0472">Membrane</keyword>
<evidence type="ECO:0000313" key="3">
    <source>
        <dbReference type="EMBL" id="SHL09678.1"/>
    </source>
</evidence>
<keyword evidence="1" id="KW-0812">Transmembrane</keyword>
<dbReference type="Pfam" id="PF01882">
    <property type="entry name" value="DUF58"/>
    <property type="match status" value="1"/>
</dbReference>
<feature type="domain" description="DUF58" evidence="2">
    <location>
        <begin position="234"/>
        <end position="336"/>
    </location>
</feature>
<dbReference type="PANTHER" id="PTHR34351:SF1">
    <property type="entry name" value="SLR1927 PROTEIN"/>
    <property type="match status" value="1"/>
</dbReference>
<protein>
    <submittedName>
        <fullName evidence="3">Uncharacterized conserved protein, DUF58 family, contains vWF domain</fullName>
    </submittedName>
</protein>
<reference evidence="4" key="1">
    <citation type="submission" date="2016-11" db="EMBL/GenBank/DDBJ databases">
        <authorList>
            <person name="Varghese N."/>
            <person name="Submissions S."/>
        </authorList>
    </citation>
    <scope>NUCLEOTIDE SEQUENCE [LARGE SCALE GENOMIC DNA]</scope>
    <source>
        <strain evidence="4">UWOS</strain>
    </source>
</reference>
<evidence type="ECO:0000256" key="1">
    <source>
        <dbReference type="SAM" id="Phobius"/>
    </source>
</evidence>
<sequence length="405" mass="45581">MNAQTKPGKIFRILSYYRLEYPRMSRTPKAFLYFYYFWKERLTATGRVLAVFLFFSLFFVWVPGAFAVKAFLLTASAFLIVSIFTLFPLKKIAVRHVQIPPVKEGDAAKISAKIQAEKNFAAVKLGCFRMHPALKFQDEEKYESLRPSEEKEFFAFVRTSRRGAFEIPSVAAVVPNALGITSILKPASGNFELVVQPRAIPVGQMHFLAYGKSGRAFAPYLQQSFKRGLDFIGIREYREGDSLRDLHHKAFAKYGKPFTKEFAAERGEGIVLLLDVSCQKVADKIRVENAVRLTAGIAQYLVGRSLLGRFFIADREISLPKDAPHDSFAKILDALARAPYPEIGKKFPKPQKWNPAARPMAPVLSVSVLPLDSPLITKQIVVSEKNGMEDDKFFLSLSSEGEVHL</sequence>
<feature type="transmembrane region" description="Helical" evidence="1">
    <location>
        <begin position="44"/>
        <end position="64"/>
    </location>
</feature>
<feature type="transmembrane region" description="Helical" evidence="1">
    <location>
        <begin position="70"/>
        <end position="89"/>
    </location>
</feature>
<dbReference type="InterPro" id="IPR002881">
    <property type="entry name" value="DUF58"/>
</dbReference>
<dbReference type="EMBL" id="FRAW01000035">
    <property type="protein sequence ID" value="SHL09678.1"/>
    <property type="molecule type" value="Genomic_DNA"/>
</dbReference>
<evidence type="ECO:0000259" key="2">
    <source>
        <dbReference type="Pfam" id="PF01882"/>
    </source>
</evidence>
<evidence type="ECO:0000313" key="4">
    <source>
        <dbReference type="Proteomes" id="UP000184275"/>
    </source>
</evidence>
<proteinExistence type="predicted"/>